<comment type="caution">
    <text evidence="1">The sequence shown here is derived from an EMBL/GenBank/DDBJ whole genome shotgun (WGS) entry which is preliminary data.</text>
</comment>
<sequence>MTDRDQSSGAPQRPSFVLKRRGFLSAAATGWLGATVPAHALEALNAALSEETEAEPAPEVTLLLGGMADTLIGQSAPLLAGNLAAGLGLSAPPRLRRDVGRDGVTSANNFDIAMDASGRTALLVPGAAIIATLAGDPRVHFDYSRWVPLLIARQPVLTLARADLHQNIETRFSALIRDRAIRLAVSQPTGVELASLLGLTLLGLRPIPVPGLASMEDAMNALAKGTVDAVQLVPDGKEGSIAEMISHVPPGVVPLFHMGPFPAGLQPDSVPSFEQSYAALRRRKPTGPLYDAWQAVSAAAATGLLLVLPMLSSPAQVARWRHAAGLAAGDANVRRWSDAEHLSLVAGAASAPLLGDLTPDLTALLALRRWVAMNTPRWRAGQESKPG</sequence>
<reference evidence="2" key="1">
    <citation type="journal article" date="2014" name="FEMS Microbiol. Lett.">
        <title>Draft Genomic DNA Sequence of the Facultatively Methylotrophic Bacterium Acidomonas methanolica type strain MB58.</title>
        <authorList>
            <person name="Higashiura N."/>
            <person name="Hadano H."/>
            <person name="Hirakawa H."/>
            <person name="Matsutani M."/>
            <person name="Takabe S."/>
            <person name="Matsushita K."/>
            <person name="Azuma Y."/>
        </authorList>
    </citation>
    <scope>NUCLEOTIDE SEQUENCE [LARGE SCALE GENOMIC DNA]</scope>
    <source>
        <strain evidence="2">MB58</strain>
    </source>
</reference>
<evidence type="ECO:0000313" key="1">
    <source>
        <dbReference type="EMBL" id="GAJ28871.1"/>
    </source>
</evidence>
<dbReference type="EMBL" id="BAND01000038">
    <property type="protein sequence ID" value="GAJ28871.1"/>
    <property type="molecule type" value="Genomic_DNA"/>
</dbReference>
<gene>
    <name evidence="1" type="ORF">Amme_038_120</name>
</gene>
<keyword evidence="2" id="KW-1185">Reference proteome</keyword>
<proteinExistence type="predicted"/>
<name>A0A023D4Y4_ACIMT</name>
<dbReference type="RefSeq" id="WP_052511839.1">
    <property type="nucleotide sequence ID" value="NZ_BAND01000038.1"/>
</dbReference>
<dbReference type="AlphaFoldDB" id="A0A023D4Y4"/>
<dbReference type="InterPro" id="IPR006311">
    <property type="entry name" value="TAT_signal"/>
</dbReference>
<evidence type="ECO:0000313" key="2">
    <source>
        <dbReference type="Proteomes" id="UP000019760"/>
    </source>
</evidence>
<accession>A0A023D4Y4</accession>
<reference evidence="1 2" key="2">
    <citation type="journal article" date="2014" name="FEMS Microbiol. Lett.">
        <title>Draft genomic DNA sequence of the facultatively methylotrophic bacterium Acidomonas methanolica type strain MB58.</title>
        <authorList>
            <person name="Higashiura N."/>
            <person name="Hadano H."/>
            <person name="Hirakawa H."/>
            <person name="Matsutani M."/>
            <person name="Takabe S."/>
            <person name="Matsushita K."/>
            <person name="Azuma Y."/>
        </authorList>
    </citation>
    <scope>NUCLEOTIDE SEQUENCE [LARGE SCALE GENOMIC DNA]</scope>
    <source>
        <strain evidence="1 2">MB58</strain>
    </source>
</reference>
<dbReference type="PROSITE" id="PS51318">
    <property type="entry name" value="TAT"/>
    <property type="match status" value="1"/>
</dbReference>
<protein>
    <submittedName>
        <fullName evidence="1">Uncharacterized protein</fullName>
    </submittedName>
</protein>
<organism evidence="1 2">
    <name type="scientific">Acidomonas methanolica NBRC 104435</name>
    <dbReference type="NCBI Taxonomy" id="1231351"/>
    <lineage>
        <taxon>Bacteria</taxon>
        <taxon>Pseudomonadati</taxon>
        <taxon>Pseudomonadota</taxon>
        <taxon>Alphaproteobacteria</taxon>
        <taxon>Acetobacterales</taxon>
        <taxon>Acetobacteraceae</taxon>
        <taxon>Acidomonas</taxon>
    </lineage>
</organism>
<dbReference type="OrthoDB" id="7239404at2"/>
<dbReference type="Proteomes" id="UP000019760">
    <property type="component" value="Unassembled WGS sequence"/>
</dbReference>